<feature type="region of interest" description="Disordered" evidence="1">
    <location>
        <begin position="1"/>
        <end position="88"/>
    </location>
</feature>
<gene>
    <name evidence="2" type="ORF">AaE_008360</name>
</gene>
<dbReference type="EMBL" id="VJMI01014188">
    <property type="protein sequence ID" value="KAF0745859.1"/>
    <property type="molecule type" value="Genomic_DNA"/>
</dbReference>
<feature type="compositionally biased region" description="Polar residues" evidence="1">
    <location>
        <begin position="246"/>
        <end position="259"/>
    </location>
</feature>
<sequence length="500" mass="54626">MSPFVGGFTVTNYTPLEPPKRPSMEAATSDVRVENAILHGGTSARRPQDRKRQQQHHHRQPQPHNIQHQHEASVAKRHPSKVAPVPTASSVILNEAIRGGDGDERATGTPFVAGPVLGSLPDGYEFVQSTLHKWAAVLTDSHSDDDDDGDGTQVSSDNQVESLCERFVDPTASELSTKTRTAIAMDLVSEMMFKMLPLTPGMANAVVHTLLHAIYDTHDPHADWRDHRLHVDRIPIQSPPAVHSMTPPSDHSSQRTATTDKVLPVLAPSSEPPSTTRRNPPSADEPLDLTSLAQQWNDLVVYRCQTTGTFVDCVDMLPGAIQRDLAQVLATKWMTPRDDGPSTQRLQSRRRIKSNEVSDSDGEVGGSNNSDDEDKGLTTSDVLETTTTWEDEEEGELGAAAAWEGQTDCIEDEKGEEDGGAEVVGILLDVYRLMLINNPRAQRQARQRLQSVLLPLVGDLSSRGGGFTELTGDADDEELRQLVAQLIEDDPISLVDLGLT</sequence>
<dbReference type="AlphaFoldDB" id="A0A6A5ABG9"/>
<name>A0A6A5ABG9_APHAT</name>
<feature type="region of interest" description="Disordered" evidence="1">
    <location>
        <begin position="335"/>
        <end position="379"/>
    </location>
</feature>
<feature type="region of interest" description="Disordered" evidence="1">
    <location>
        <begin position="238"/>
        <end position="287"/>
    </location>
</feature>
<evidence type="ECO:0000313" key="3">
    <source>
        <dbReference type="Proteomes" id="UP000469452"/>
    </source>
</evidence>
<proteinExistence type="predicted"/>
<protein>
    <submittedName>
        <fullName evidence="2">Uncharacterized protein</fullName>
    </submittedName>
</protein>
<evidence type="ECO:0000256" key="1">
    <source>
        <dbReference type="SAM" id="MobiDB-lite"/>
    </source>
</evidence>
<dbReference type="VEuPathDB" id="FungiDB:H257_16582"/>
<organism evidence="2 3">
    <name type="scientific">Aphanomyces astaci</name>
    <name type="common">Crayfish plague agent</name>
    <dbReference type="NCBI Taxonomy" id="112090"/>
    <lineage>
        <taxon>Eukaryota</taxon>
        <taxon>Sar</taxon>
        <taxon>Stramenopiles</taxon>
        <taxon>Oomycota</taxon>
        <taxon>Saprolegniomycetes</taxon>
        <taxon>Saprolegniales</taxon>
        <taxon>Verrucalvaceae</taxon>
        <taxon>Aphanomyces</taxon>
    </lineage>
</organism>
<dbReference type="Proteomes" id="UP000469452">
    <property type="component" value="Unassembled WGS sequence"/>
</dbReference>
<evidence type="ECO:0000313" key="2">
    <source>
        <dbReference type="EMBL" id="KAF0745859.1"/>
    </source>
</evidence>
<reference evidence="2 3" key="1">
    <citation type="submission" date="2019-06" db="EMBL/GenBank/DDBJ databases">
        <title>Genomics analysis of Aphanomyces spp. identifies a new class of oomycete effector associated with host adaptation.</title>
        <authorList>
            <person name="Gaulin E."/>
        </authorList>
    </citation>
    <scope>NUCLEOTIDE SEQUENCE [LARGE SCALE GENOMIC DNA]</scope>
    <source>
        <strain evidence="2 3">E</strain>
    </source>
</reference>
<comment type="caution">
    <text evidence="2">The sequence shown here is derived from an EMBL/GenBank/DDBJ whole genome shotgun (WGS) entry which is preliminary data.</text>
</comment>
<accession>A0A6A5ABG9</accession>